<gene>
    <name evidence="2" type="ORF">OIDMADRAFT_156419</name>
</gene>
<reference evidence="2 3" key="1">
    <citation type="submission" date="2014-04" db="EMBL/GenBank/DDBJ databases">
        <authorList>
            <consortium name="DOE Joint Genome Institute"/>
            <person name="Kuo A."/>
            <person name="Martino E."/>
            <person name="Perotto S."/>
            <person name="Kohler A."/>
            <person name="Nagy L.G."/>
            <person name="Floudas D."/>
            <person name="Copeland A."/>
            <person name="Barry K.W."/>
            <person name="Cichocki N."/>
            <person name="Veneault-Fourrey C."/>
            <person name="LaButti K."/>
            <person name="Lindquist E.A."/>
            <person name="Lipzen A."/>
            <person name="Lundell T."/>
            <person name="Morin E."/>
            <person name="Murat C."/>
            <person name="Sun H."/>
            <person name="Tunlid A."/>
            <person name="Henrissat B."/>
            <person name="Grigoriev I.V."/>
            <person name="Hibbett D.S."/>
            <person name="Martin F."/>
            <person name="Nordberg H.P."/>
            <person name="Cantor M.N."/>
            <person name="Hua S.X."/>
        </authorList>
    </citation>
    <scope>NUCLEOTIDE SEQUENCE [LARGE SCALE GENOMIC DNA]</scope>
    <source>
        <strain evidence="2 3">Zn</strain>
    </source>
</reference>
<dbReference type="HOGENOM" id="CLU_038116_0_0_1"/>
<evidence type="ECO:0000256" key="1">
    <source>
        <dbReference type="SAM" id="SignalP"/>
    </source>
</evidence>
<evidence type="ECO:0000313" key="2">
    <source>
        <dbReference type="EMBL" id="KIN04456.1"/>
    </source>
</evidence>
<reference evidence="3" key="2">
    <citation type="submission" date="2015-01" db="EMBL/GenBank/DDBJ databases">
        <title>Evolutionary Origins and Diversification of the Mycorrhizal Mutualists.</title>
        <authorList>
            <consortium name="DOE Joint Genome Institute"/>
            <consortium name="Mycorrhizal Genomics Consortium"/>
            <person name="Kohler A."/>
            <person name="Kuo A."/>
            <person name="Nagy L.G."/>
            <person name="Floudas D."/>
            <person name="Copeland A."/>
            <person name="Barry K.W."/>
            <person name="Cichocki N."/>
            <person name="Veneault-Fourrey C."/>
            <person name="LaButti K."/>
            <person name="Lindquist E.A."/>
            <person name="Lipzen A."/>
            <person name="Lundell T."/>
            <person name="Morin E."/>
            <person name="Murat C."/>
            <person name="Riley R."/>
            <person name="Ohm R."/>
            <person name="Sun H."/>
            <person name="Tunlid A."/>
            <person name="Henrissat B."/>
            <person name="Grigoriev I.V."/>
            <person name="Hibbett D.S."/>
            <person name="Martin F."/>
        </authorList>
    </citation>
    <scope>NUCLEOTIDE SEQUENCE [LARGE SCALE GENOMIC DNA]</scope>
    <source>
        <strain evidence="3">Zn</strain>
    </source>
</reference>
<dbReference type="Gene3D" id="3.40.50.1110">
    <property type="entry name" value="SGNH hydrolase"/>
    <property type="match status" value="1"/>
</dbReference>
<accession>A0A0C3H888</accession>
<dbReference type="InterPro" id="IPR052762">
    <property type="entry name" value="PCW_deacetylase/CE"/>
</dbReference>
<dbReference type="PANTHER" id="PTHR37834:SF2">
    <property type="entry name" value="ESTERASE, SGNH HYDROLASE-TYPE"/>
    <property type="match status" value="1"/>
</dbReference>
<dbReference type="InterPro" id="IPR037461">
    <property type="entry name" value="CtCE2-like_dom"/>
</dbReference>
<feature type="chain" id="PRO_5002165266" evidence="1">
    <location>
        <begin position="17"/>
        <end position="427"/>
    </location>
</feature>
<protein>
    <submittedName>
        <fullName evidence="2">Uncharacterized protein</fullName>
    </submittedName>
</protein>
<evidence type="ECO:0000313" key="3">
    <source>
        <dbReference type="Proteomes" id="UP000054321"/>
    </source>
</evidence>
<dbReference type="Proteomes" id="UP000054321">
    <property type="component" value="Unassembled WGS sequence"/>
</dbReference>
<dbReference type="EMBL" id="KN832872">
    <property type="protein sequence ID" value="KIN04456.1"/>
    <property type="molecule type" value="Genomic_DNA"/>
</dbReference>
<dbReference type="InterPro" id="IPR036514">
    <property type="entry name" value="SGNH_hydro_sf"/>
</dbReference>
<dbReference type="CDD" id="cd01831">
    <property type="entry name" value="Endoglucanase_E_like"/>
    <property type="match status" value="1"/>
</dbReference>
<dbReference type="InParanoid" id="A0A0C3H888"/>
<keyword evidence="1" id="KW-0732">Signal</keyword>
<dbReference type="SUPFAM" id="SSF52266">
    <property type="entry name" value="SGNH hydrolase"/>
    <property type="match status" value="1"/>
</dbReference>
<dbReference type="OrthoDB" id="426133at2759"/>
<dbReference type="AlphaFoldDB" id="A0A0C3H888"/>
<sequence>MKLSSVVAALASVVSATILQNGQVRITDYPDTVIDPAGYTFETYSPSAHEISYKGRWDSKYISWWSAPGLKFGFTGEYVAITFGPLTSNTTLVGYRVDGQDWQFTNITIGATHLFVSPSTTGVNITAPIDPSTFELRVTNWAYGVQIDAVHVAKGESLFKIPNYGRTIEIIGDSLSAGQYATLEGLSSYTYGLGAGLGNTEYSLTAYPGICLFDKQCYGNLRGMFYQWFRTSDTSGRAIDIWGDNPEVWDFSKQPAADIVVINLGTNDNNSANNVTTAGYVAQYTMLIEGIHAVWPRAQIILISLWEGFNTIGNTYEQSSGFYTEIYKIYEYFNLPEYLSNPILYDPVKNTTYKSFRPSAPFVSYFNTTGILQHNDIGPQYHPTDVGHIKLASHLIQYIKLKFDWVLYATGPEIQHDTLYWNDQQDY</sequence>
<dbReference type="GO" id="GO:0052689">
    <property type="term" value="F:carboxylic ester hydrolase activity"/>
    <property type="evidence" value="ECO:0007669"/>
    <property type="project" value="InterPro"/>
</dbReference>
<feature type="signal peptide" evidence="1">
    <location>
        <begin position="1"/>
        <end position="16"/>
    </location>
</feature>
<dbReference type="Gene3D" id="2.60.120.260">
    <property type="entry name" value="Galactose-binding domain-like"/>
    <property type="match status" value="1"/>
</dbReference>
<organism evidence="2 3">
    <name type="scientific">Oidiodendron maius (strain Zn)</name>
    <dbReference type="NCBI Taxonomy" id="913774"/>
    <lineage>
        <taxon>Eukaryota</taxon>
        <taxon>Fungi</taxon>
        <taxon>Dikarya</taxon>
        <taxon>Ascomycota</taxon>
        <taxon>Pezizomycotina</taxon>
        <taxon>Leotiomycetes</taxon>
        <taxon>Leotiomycetes incertae sedis</taxon>
        <taxon>Myxotrichaceae</taxon>
        <taxon>Oidiodendron</taxon>
    </lineage>
</organism>
<name>A0A0C3H888_OIDMZ</name>
<proteinExistence type="predicted"/>
<dbReference type="PANTHER" id="PTHR37834">
    <property type="entry name" value="GDSL-LIKE LIPASE/ACYLHYDROLASE DOMAIN PROTEIN (AFU_ORTHOLOGUE AFUA_2G00620)"/>
    <property type="match status" value="1"/>
</dbReference>
<keyword evidence="3" id="KW-1185">Reference proteome</keyword>